<accession>A0A5C6PDY4</accession>
<evidence type="ECO:0000256" key="1">
    <source>
        <dbReference type="ARBA" id="ARBA00000868"/>
    </source>
</evidence>
<reference evidence="12 13" key="1">
    <citation type="submission" date="2019-04" db="EMBL/GenBank/DDBJ databases">
        <title>Chromosome genome assembly for Takifugu flavidus.</title>
        <authorList>
            <person name="Xiao S."/>
        </authorList>
    </citation>
    <scope>NUCLEOTIDE SEQUENCE [LARGE SCALE GENOMIC DNA]</scope>
    <source>
        <strain evidence="12">HTHZ2018</strain>
        <tissue evidence="12">Muscle</tissue>
    </source>
</reference>
<dbReference type="FunFam" id="3.40.50.2020:FF:000069">
    <property type="entry name" value="Zgc:174895"/>
    <property type="match status" value="1"/>
</dbReference>
<dbReference type="SUPFAM" id="SSF53271">
    <property type="entry name" value="PRTase-like"/>
    <property type="match status" value="1"/>
</dbReference>
<evidence type="ECO:0000313" key="12">
    <source>
        <dbReference type="EMBL" id="TWW77001.1"/>
    </source>
</evidence>
<evidence type="ECO:0000259" key="11">
    <source>
        <dbReference type="Pfam" id="PF00156"/>
    </source>
</evidence>
<evidence type="ECO:0000256" key="9">
    <source>
        <dbReference type="ARBA" id="ARBA00022679"/>
    </source>
</evidence>
<comment type="pathway">
    <text evidence="3">Purine metabolism; AMP biosynthesis via salvage pathway; AMP from adenine: step 1/1.</text>
</comment>
<evidence type="ECO:0000256" key="10">
    <source>
        <dbReference type="ARBA" id="ARBA00022726"/>
    </source>
</evidence>
<comment type="subcellular location">
    <subcellularLocation>
        <location evidence="2">Cytoplasm</location>
    </subcellularLocation>
</comment>
<proteinExistence type="inferred from homology"/>
<dbReference type="InterPro" id="IPR000836">
    <property type="entry name" value="PRTase_dom"/>
</dbReference>
<dbReference type="EC" id="2.4.2.7" evidence="6"/>
<dbReference type="InterPro" id="IPR029057">
    <property type="entry name" value="PRTase-like"/>
</dbReference>
<evidence type="ECO:0000256" key="4">
    <source>
        <dbReference type="ARBA" id="ARBA00008391"/>
    </source>
</evidence>
<dbReference type="PANTHER" id="PTHR11776">
    <property type="entry name" value="ADENINE PHOSPHORIBOSYLTRANSFERASE"/>
    <property type="match status" value="1"/>
</dbReference>
<dbReference type="PANTHER" id="PTHR11776:SF7">
    <property type="entry name" value="PHOSPHORIBOSYLTRANSFERASE DOMAIN-CONTAINING PROTEIN"/>
    <property type="match status" value="1"/>
</dbReference>
<keyword evidence="10" id="KW-0660">Purine salvage</keyword>
<keyword evidence="8 12" id="KW-0328">Glycosyltransferase</keyword>
<evidence type="ECO:0000256" key="7">
    <source>
        <dbReference type="ARBA" id="ARBA00022490"/>
    </source>
</evidence>
<comment type="caution">
    <text evidence="12">The sequence shown here is derived from an EMBL/GenBank/DDBJ whole genome shotgun (WGS) entry which is preliminary data.</text>
</comment>
<dbReference type="CDD" id="cd06223">
    <property type="entry name" value="PRTases_typeI"/>
    <property type="match status" value="1"/>
</dbReference>
<evidence type="ECO:0000256" key="6">
    <source>
        <dbReference type="ARBA" id="ARBA00011893"/>
    </source>
</evidence>
<keyword evidence="9 12" id="KW-0808">Transferase</keyword>
<name>A0A5C6PDY4_9TELE</name>
<gene>
    <name evidence="12" type="ORF">D4764_12G0003910</name>
</gene>
<evidence type="ECO:0000256" key="5">
    <source>
        <dbReference type="ARBA" id="ARBA00011738"/>
    </source>
</evidence>
<evidence type="ECO:0000256" key="3">
    <source>
        <dbReference type="ARBA" id="ARBA00004659"/>
    </source>
</evidence>
<dbReference type="GO" id="GO:0006166">
    <property type="term" value="P:purine ribonucleoside salvage"/>
    <property type="evidence" value="ECO:0007669"/>
    <property type="project" value="UniProtKB-KW"/>
</dbReference>
<dbReference type="GO" id="GO:0003999">
    <property type="term" value="F:adenine phosphoribosyltransferase activity"/>
    <property type="evidence" value="ECO:0007669"/>
    <property type="project" value="UniProtKB-EC"/>
</dbReference>
<keyword evidence="13" id="KW-1185">Reference proteome</keyword>
<dbReference type="InterPro" id="IPR050120">
    <property type="entry name" value="Adenine_PRTase"/>
</dbReference>
<feature type="domain" description="Phosphoribosyltransferase" evidence="11">
    <location>
        <begin position="46"/>
        <end position="178"/>
    </location>
</feature>
<keyword evidence="7" id="KW-0963">Cytoplasm</keyword>
<evidence type="ECO:0000256" key="8">
    <source>
        <dbReference type="ARBA" id="ARBA00022676"/>
    </source>
</evidence>
<dbReference type="GO" id="GO:0005737">
    <property type="term" value="C:cytoplasm"/>
    <property type="evidence" value="ECO:0007669"/>
    <property type="project" value="UniProtKB-SubCell"/>
</dbReference>
<dbReference type="Proteomes" id="UP000324091">
    <property type="component" value="Chromosome 12"/>
</dbReference>
<sequence length="200" mass="21990">MDVLAVPADRWRGWYLSLMAPNIKGPMFAWLDPSRLYCNPQALADCVQDLLRPFHDDTIDLVAGIDAMGFILGASAAITLGKGFLVLRKAGHLCVATQSQSYSDYTGKEKTMEVRVDVLKPGMRVLLIDQWIETGGTMKAAIQLVEKQGATVAGVAAVAIENSEGGKWIKEHYKASHCIPEELQGQLDRRNLDFFKGPNN</sequence>
<dbReference type="Pfam" id="PF00156">
    <property type="entry name" value="Pribosyltran"/>
    <property type="match status" value="1"/>
</dbReference>
<evidence type="ECO:0000256" key="2">
    <source>
        <dbReference type="ARBA" id="ARBA00004496"/>
    </source>
</evidence>
<comment type="subunit">
    <text evidence="5">Homodimer.</text>
</comment>
<comment type="similarity">
    <text evidence="4">Belongs to the purine/pyrimidine phosphoribosyltransferase family.</text>
</comment>
<dbReference type="AlphaFoldDB" id="A0A5C6PDY4"/>
<evidence type="ECO:0000313" key="13">
    <source>
        <dbReference type="Proteomes" id="UP000324091"/>
    </source>
</evidence>
<organism evidence="12 13">
    <name type="scientific">Takifugu flavidus</name>
    <name type="common">sansaifugu</name>
    <dbReference type="NCBI Taxonomy" id="433684"/>
    <lineage>
        <taxon>Eukaryota</taxon>
        <taxon>Metazoa</taxon>
        <taxon>Chordata</taxon>
        <taxon>Craniata</taxon>
        <taxon>Vertebrata</taxon>
        <taxon>Euteleostomi</taxon>
        <taxon>Actinopterygii</taxon>
        <taxon>Neopterygii</taxon>
        <taxon>Teleostei</taxon>
        <taxon>Neoteleostei</taxon>
        <taxon>Acanthomorphata</taxon>
        <taxon>Eupercaria</taxon>
        <taxon>Tetraodontiformes</taxon>
        <taxon>Tetradontoidea</taxon>
        <taxon>Tetraodontidae</taxon>
        <taxon>Takifugu</taxon>
    </lineage>
</organism>
<comment type="catalytic activity">
    <reaction evidence="1">
        <text>AMP + diphosphate = 5-phospho-alpha-D-ribose 1-diphosphate + adenine</text>
        <dbReference type="Rhea" id="RHEA:16609"/>
        <dbReference type="ChEBI" id="CHEBI:16708"/>
        <dbReference type="ChEBI" id="CHEBI:33019"/>
        <dbReference type="ChEBI" id="CHEBI:58017"/>
        <dbReference type="ChEBI" id="CHEBI:456215"/>
        <dbReference type="EC" id="2.4.2.7"/>
    </reaction>
</comment>
<dbReference type="EMBL" id="RHFK02000004">
    <property type="protein sequence ID" value="TWW77001.1"/>
    <property type="molecule type" value="Genomic_DNA"/>
</dbReference>
<dbReference type="Gene3D" id="3.40.50.2020">
    <property type="match status" value="1"/>
</dbReference>
<protein>
    <recommendedName>
        <fullName evidence="6">adenine phosphoribosyltransferase</fullName>
        <ecNumber evidence="6">2.4.2.7</ecNumber>
    </recommendedName>
</protein>